<reference evidence="11" key="1">
    <citation type="journal article" date="2019" name="bioRxiv">
        <title>Genome diversification in globally distributed novel marine Proteobacteria is linked to environmental adaptation.</title>
        <authorList>
            <person name="Zhou Z."/>
            <person name="Tran P.Q."/>
            <person name="Kieft K."/>
            <person name="Anantharaman K."/>
        </authorList>
    </citation>
    <scope>NUCLEOTIDE SEQUENCE [LARGE SCALE GENOMIC DNA]</scope>
</reference>
<evidence type="ECO:0000256" key="6">
    <source>
        <dbReference type="ARBA" id="ARBA00022827"/>
    </source>
</evidence>
<comment type="subunit">
    <text evidence="8">Homodimer.</text>
</comment>
<dbReference type="Proteomes" id="UP000589516">
    <property type="component" value="Unassembled WGS sequence"/>
</dbReference>
<dbReference type="Pfam" id="PF01467">
    <property type="entry name" value="CTP_transf_like"/>
    <property type="match status" value="1"/>
</dbReference>
<dbReference type="InterPro" id="IPR024902">
    <property type="entry name" value="FAD_synth_RibL"/>
</dbReference>
<comment type="cofactor">
    <cofactor evidence="8">
        <name>a divalent metal cation</name>
        <dbReference type="ChEBI" id="CHEBI:60240"/>
    </cofactor>
</comment>
<comment type="function">
    <text evidence="8">Catalyzes the transfer of the AMP portion of ATP to flavin mononucleotide (FMN) to produce flavin adenine dinucleotide (FAD) coenzyme.</text>
</comment>
<evidence type="ECO:0000256" key="3">
    <source>
        <dbReference type="ARBA" id="ARBA00022679"/>
    </source>
</evidence>
<name>A0A7C8DKN2_9ARCH</name>
<dbReference type="PANTHER" id="PTHR43793:SF1">
    <property type="entry name" value="FAD SYNTHASE"/>
    <property type="match status" value="1"/>
</dbReference>
<dbReference type="GO" id="GO:0003919">
    <property type="term" value="F:FMN adenylyltransferase activity"/>
    <property type="evidence" value="ECO:0007669"/>
    <property type="project" value="UniProtKB-UniRule"/>
</dbReference>
<dbReference type="GO" id="GO:0005524">
    <property type="term" value="F:ATP binding"/>
    <property type="evidence" value="ECO:0007669"/>
    <property type="project" value="UniProtKB-UniRule"/>
</dbReference>
<dbReference type="EC" id="2.7.7.2" evidence="8"/>
<dbReference type="SUPFAM" id="SSF52374">
    <property type="entry name" value="Nucleotidylyl transferase"/>
    <property type="match status" value="1"/>
</dbReference>
<dbReference type="HAMAP" id="MF_02115">
    <property type="entry name" value="FAD_synth_arch"/>
    <property type="match status" value="1"/>
</dbReference>
<feature type="binding site" evidence="8">
    <location>
        <position position="96"/>
    </location>
    <ligand>
        <name>ATP</name>
        <dbReference type="ChEBI" id="CHEBI:30616"/>
    </ligand>
</feature>
<comment type="caution">
    <text evidence="8">Lacks conserved residue(s) required for the propagation of feature annotation.</text>
</comment>
<comment type="catalytic activity">
    <reaction evidence="8">
        <text>FMN + ATP + H(+) = FAD + diphosphate</text>
        <dbReference type="Rhea" id="RHEA:17237"/>
        <dbReference type="ChEBI" id="CHEBI:15378"/>
        <dbReference type="ChEBI" id="CHEBI:30616"/>
        <dbReference type="ChEBI" id="CHEBI:33019"/>
        <dbReference type="ChEBI" id="CHEBI:57692"/>
        <dbReference type="ChEBI" id="CHEBI:58210"/>
        <dbReference type="EC" id="2.7.7.2"/>
    </reaction>
</comment>
<keyword evidence="1 8" id="KW-0285">Flavoprotein</keyword>
<keyword evidence="6 8" id="KW-0274">FAD</keyword>
<accession>A0A7C8DKN2</accession>
<dbReference type="InterPro" id="IPR004821">
    <property type="entry name" value="Cyt_trans-like"/>
</dbReference>
<feature type="domain" description="Cytidyltransferase-like" evidence="9">
    <location>
        <begin position="8"/>
        <end position="120"/>
    </location>
</feature>
<dbReference type="UniPathway" id="UPA00277">
    <property type="reaction ID" value="UER00407"/>
</dbReference>
<evidence type="ECO:0000313" key="11">
    <source>
        <dbReference type="Proteomes" id="UP000589516"/>
    </source>
</evidence>
<dbReference type="GO" id="GO:0046444">
    <property type="term" value="P:FMN metabolic process"/>
    <property type="evidence" value="ECO:0007669"/>
    <property type="project" value="UniProtKB-UniRule"/>
</dbReference>
<feature type="binding site" evidence="8">
    <location>
        <begin position="11"/>
        <end position="12"/>
    </location>
    <ligand>
        <name>ATP</name>
        <dbReference type="ChEBI" id="CHEBI:30616"/>
    </ligand>
</feature>
<dbReference type="NCBIfam" id="TIGR00125">
    <property type="entry name" value="cyt_tran_rel"/>
    <property type="match status" value="1"/>
</dbReference>
<organism evidence="10 11">
    <name type="scientific">Marine Group III euryarchaeote</name>
    <dbReference type="NCBI Taxonomy" id="2173149"/>
    <lineage>
        <taxon>Archaea</taxon>
        <taxon>Methanobacteriati</taxon>
        <taxon>Thermoplasmatota</taxon>
        <taxon>Thermoplasmata</taxon>
        <taxon>Candidatus Thermoprofundales</taxon>
    </lineage>
</organism>
<evidence type="ECO:0000256" key="7">
    <source>
        <dbReference type="ARBA" id="ARBA00022840"/>
    </source>
</evidence>
<feature type="binding site" evidence="8">
    <location>
        <begin position="16"/>
        <end position="19"/>
    </location>
    <ligand>
        <name>ATP</name>
        <dbReference type="ChEBI" id="CHEBI:30616"/>
    </ligand>
</feature>
<evidence type="ECO:0000313" key="10">
    <source>
        <dbReference type="EMBL" id="HIG63549.1"/>
    </source>
</evidence>
<dbReference type="InterPro" id="IPR050385">
    <property type="entry name" value="Archaeal_FAD_synthase"/>
</dbReference>
<sequence>MGRKRVVATGVFDLLHPGHIHFLRAARELGDELVVIIANDATVRRMKREPVVPAAIRAEMVTALKPVDHAVVGREGDMLGIIVEEIRPHIIALGHDQELFEPKALEAKLAERGHVAKVVRLPKLEHGLAGTRKIVARILRIFGQE</sequence>
<gene>
    <name evidence="8" type="primary">ribL</name>
    <name evidence="10" type="ORF">EYQ16_03415</name>
</gene>
<evidence type="ECO:0000256" key="1">
    <source>
        <dbReference type="ARBA" id="ARBA00022630"/>
    </source>
</evidence>
<evidence type="ECO:0000256" key="4">
    <source>
        <dbReference type="ARBA" id="ARBA00022695"/>
    </source>
</evidence>
<evidence type="ECO:0000256" key="5">
    <source>
        <dbReference type="ARBA" id="ARBA00022741"/>
    </source>
</evidence>
<dbReference type="EMBL" id="DUAV01000022">
    <property type="protein sequence ID" value="HIG63549.1"/>
    <property type="molecule type" value="Genomic_DNA"/>
</dbReference>
<protein>
    <recommendedName>
        <fullName evidence="8">FAD synthase</fullName>
        <ecNumber evidence="8">2.7.7.2</ecNumber>
    </recommendedName>
    <alternativeName>
        <fullName evidence="8">FMN adenylyltransferase</fullName>
    </alternativeName>
    <alternativeName>
        <fullName evidence="8">Flavin adenine dinucleotide synthase</fullName>
    </alternativeName>
</protein>
<evidence type="ECO:0000256" key="2">
    <source>
        <dbReference type="ARBA" id="ARBA00022643"/>
    </source>
</evidence>
<dbReference type="AlphaFoldDB" id="A0A7C8DKN2"/>
<dbReference type="Gene3D" id="3.40.50.620">
    <property type="entry name" value="HUPs"/>
    <property type="match status" value="1"/>
</dbReference>
<keyword evidence="3 8" id="KW-0808">Transferase</keyword>
<keyword evidence="7 8" id="KW-0067">ATP-binding</keyword>
<comment type="pathway">
    <text evidence="8">Cofactor biosynthesis; FAD biosynthesis; FAD from FMN: step 1/1.</text>
</comment>
<proteinExistence type="inferred from homology"/>
<dbReference type="PANTHER" id="PTHR43793">
    <property type="entry name" value="FAD SYNTHASE"/>
    <property type="match status" value="1"/>
</dbReference>
<keyword evidence="4 8" id="KW-0548">Nucleotidyltransferase</keyword>
<keyword evidence="2 8" id="KW-0288">FMN</keyword>
<dbReference type="InterPro" id="IPR014729">
    <property type="entry name" value="Rossmann-like_a/b/a_fold"/>
</dbReference>
<evidence type="ECO:0000256" key="8">
    <source>
        <dbReference type="HAMAP-Rule" id="MF_02115"/>
    </source>
</evidence>
<comment type="caution">
    <text evidence="10">The sequence shown here is derived from an EMBL/GenBank/DDBJ whole genome shotgun (WGS) entry which is preliminary data.</text>
</comment>
<comment type="similarity">
    <text evidence="8">Belongs to the archaeal FAD synthase family.</text>
</comment>
<dbReference type="GO" id="GO:0006747">
    <property type="term" value="P:FAD biosynthetic process"/>
    <property type="evidence" value="ECO:0007669"/>
    <property type="project" value="UniProtKB-UniRule"/>
</dbReference>
<keyword evidence="5 8" id="KW-0547">Nucleotide-binding</keyword>
<evidence type="ECO:0000259" key="9">
    <source>
        <dbReference type="Pfam" id="PF01467"/>
    </source>
</evidence>